<dbReference type="InterPro" id="IPR036318">
    <property type="entry name" value="FAD-bd_PCMH-like_sf"/>
</dbReference>
<sequence length="309" mass="33527">MTCASVPVTLLRGRLRRRHRLAHHTTWRVGGPADWFYRPADRVDLIGFLRSQAPDQPLVWLGLGSNVLIADAGFAGTVIYTPGSLTELILDTTSGVVTVEAGVTGSKLARTTAGAGWSGLEFLAGIPGTVGGALALNAGAWGQETWQHLRRVWTVDRAGVVRERDRSDYRVGYRHVELCADNGGTEWFLAAEFALIAADPAVLTTRIKELLARRRASQPTGLPSAGSVFRNPPGDYAGRLIEAAGLKGLRCGEAQVSTQHANFIIHYGQASASDIIQLIQQIQRKVAEQYHVLLQLEVHVIGACHHDEF</sequence>
<dbReference type="InterPro" id="IPR016166">
    <property type="entry name" value="FAD-bd_PCMH"/>
</dbReference>
<evidence type="ECO:0000256" key="16">
    <source>
        <dbReference type="ARBA" id="ARBA00023306"/>
    </source>
</evidence>
<dbReference type="GO" id="GO:0009252">
    <property type="term" value="P:peptidoglycan biosynthetic process"/>
    <property type="evidence" value="ECO:0007669"/>
    <property type="project" value="UniProtKB-UniRule"/>
</dbReference>
<dbReference type="Proteomes" id="UP000548632">
    <property type="component" value="Unassembled WGS sequence"/>
</dbReference>
<comment type="caution">
    <text evidence="22">The sequence shown here is derived from an EMBL/GenBank/DDBJ whole genome shotgun (WGS) entry which is preliminary data.</text>
</comment>
<evidence type="ECO:0000256" key="20">
    <source>
        <dbReference type="HAMAP-Rule" id="MF_00037"/>
    </source>
</evidence>
<dbReference type="GO" id="GO:0051301">
    <property type="term" value="P:cell division"/>
    <property type="evidence" value="ECO:0007669"/>
    <property type="project" value="UniProtKB-KW"/>
</dbReference>
<dbReference type="GO" id="GO:0008762">
    <property type="term" value="F:UDP-N-acetylmuramate dehydrogenase activity"/>
    <property type="evidence" value="ECO:0007669"/>
    <property type="project" value="UniProtKB-UniRule"/>
</dbReference>
<accession>A0A839HBU4</accession>
<evidence type="ECO:0000256" key="4">
    <source>
        <dbReference type="ARBA" id="ARBA00004752"/>
    </source>
</evidence>
<evidence type="ECO:0000256" key="8">
    <source>
        <dbReference type="ARBA" id="ARBA00022490"/>
    </source>
</evidence>
<comment type="subcellular location">
    <subcellularLocation>
        <location evidence="3 20">Cytoplasm</location>
    </subcellularLocation>
</comment>
<evidence type="ECO:0000313" key="22">
    <source>
        <dbReference type="EMBL" id="MBB1126161.1"/>
    </source>
</evidence>
<evidence type="ECO:0000256" key="12">
    <source>
        <dbReference type="ARBA" id="ARBA00022857"/>
    </source>
</evidence>
<dbReference type="NCBIfam" id="NF010480">
    <property type="entry name" value="PRK13905.1"/>
    <property type="match status" value="1"/>
</dbReference>
<protein>
    <recommendedName>
        <fullName evidence="7 20">UDP-N-acetylenolpyruvoylglucosamine reductase</fullName>
        <ecNumber evidence="6 20">1.3.1.98</ecNumber>
    </recommendedName>
    <alternativeName>
        <fullName evidence="18 20">UDP-N-acetylmuramate dehydrogenase</fullName>
    </alternativeName>
</protein>
<comment type="cofactor">
    <cofactor evidence="1 20">
        <name>FAD</name>
        <dbReference type="ChEBI" id="CHEBI:57692"/>
    </cofactor>
</comment>
<dbReference type="GO" id="GO:0008360">
    <property type="term" value="P:regulation of cell shape"/>
    <property type="evidence" value="ECO:0007669"/>
    <property type="project" value="UniProtKB-KW"/>
</dbReference>
<keyword evidence="8 20" id="KW-0963">Cytoplasm</keyword>
<dbReference type="InterPro" id="IPR036635">
    <property type="entry name" value="MurB_C_sf"/>
</dbReference>
<evidence type="ECO:0000256" key="19">
    <source>
        <dbReference type="ARBA" id="ARBA00048914"/>
    </source>
</evidence>
<keyword evidence="17 20" id="KW-0961">Cell wall biogenesis/degradation</keyword>
<keyword evidence="10 20" id="KW-0285">Flavoprotein</keyword>
<dbReference type="InterPro" id="IPR003170">
    <property type="entry name" value="MurB"/>
</dbReference>
<comment type="pathway">
    <text evidence="4 20">Cell wall biogenesis; peptidoglycan biosynthesis.</text>
</comment>
<keyword evidence="12 20" id="KW-0521">NADP</keyword>
<evidence type="ECO:0000259" key="21">
    <source>
        <dbReference type="PROSITE" id="PS51387"/>
    </source>
</evidence>
<name>A0A839HBU4_9GAMM</name>
<dbReference type="NCBIfam" id="TIGR00179">
    <property type="entry name" value="murB"/>
    <property type="match status" value="1"/>
</dbReference>
<organism evidence="22 23">
    <name type="scientific">Thiospirillum jenense</name>
    <dbReference type="NCBI Taxonomy" id="1653858"/>
    <lineage>
        <taxon>Bacteria</taxon>
        <taxon>Pseudomonadati</taxon>
        <taxon>Pseudomonadota</taxon>
        <taxon>Gammaproteobacteria</taxon>
        <taxon>Chromatiales</taxon>
        <taxon>Chromatiaceae</taxon>
        <taxon>Thiospirillum</taxon>
    </lineage>
</organism>
<dbReference type="PROSITE" id="PS51387">
    <property type="entry name" value="FAD_PCMH"/>
    <property type="match status" value="1"/>
</dbReference>
<evidence type="ECO:0000256" key="6">
    <source>
        <dbReference type="ARBA" id="ARBA00012518"/>
    </source>
</evidence>
<feature type="active site" evidence="20">
    <location>
        <position position="297"/>
    </location>
</feature>
<dbReference type="GO" id="GO:0005829">
    <property type="term" value="C:cytosol"/>
    <property type="evidence" value="ECO:0007669"/>
    <property type="project" value="TreeGrafter"/>
</dbReference>
<dbReference type="EMBL" id="JABVCQ010000014">
    <property type="protein sequence ID" value="MBB1126161.1"/>
    <property type="molecule type" value="Genomic_DNA"/>
</dbReference>
<dbReference type="Gene3D" id="3.30.465.10">
    <property type="match status" value="1"/>
</dbReference>
<gene>
    <name evidence="20 22" type="primary">murB</name>
    <name evidence="22" type="ORF">HUK38_07945</name>
</gene>
<dbReference type="Gene3D" id="3.90.78.10">
    <property type="entry name" value="UDP-N-acetylenolpyruvoylglucosamine reductase, C-terminal domain"/>
    <property type="match status" value="1"/>
</dbReference>
<keyword evidence="15 20" id="KW-0560">Oxidoreductase</keyword>
<keyword evidence="9 20" id="KW-0132">Cell division</keyword>
<keyword evidence="11 20" id="KW-0274">FAD</keyword>
<evidence type="ECO:0000256" key="10">
    <source>
        <dbReference type="ARBA" id="ARBA00022630"/>
    </source>
</evidence>
<keyword evidence="14 20" id="KW-0573">Peptidoglycan synthesis</keyword>
<evidence type="ECO:0000256" key="7">
    <source>
        <dbReference type="ARBA" id="ARBA00015188"/>
    </source>
</evidence>
<dbReference type="UniPathway" id="UPA00219"/>
<dbReference type="Pfam" id="PF02873">
    <property type="entry name" value="MurB_C"/>
    <property type="match status" value="1"/>
</dbReference>
<evidence type="ECO:0000256" key="2">
    <source>
        <dbReference type="ARBA" id="ARBA00003921"/>
    </source>
</evidence>
<evidence type="ECO:0000256" key="11">
    <source>
        <dbReference type="ARBA" id="ARBA00022827"/>
    </source>
</evidence>
<dbReference type="Pfam" id="PF01565">
    <property type="entry name" value="FAD_binding_4"/>
    <property type="match status" value="1"/>
</dbReference>
<reference evidence="22 23" key="1">
    <citation type="journal article" date="2020" name="Arch. Microbiol.">
        <title>The genome sequence of the giant phototrophic gammaproteobacterium Thiospirillum jenense gives insight into its physiological properties and phylogenetic relationships.</title>
        <authorList>
            <person name="Imhoff J.F."/>
            <person name="Meyer T.E."/>
            <person name="Kyndt J.A."/>
        </authorList>
    </citation>
    <scope>NUCLEOTIDE SEQUENCE [LARGE SCALE GENOMIC DNA]</scope>
    <source>
        <strain evidence="22 23">DSM 216</strain>
    </source>
</reference>
<feature type="active site" evidence="20">
    <location>
        <position position="174"/>
    </location>
</feature>
<dbReference type="PANTHER" id="PTHR21071:SF4">
    <property type="entry name" value="UDP-N-ACETYLENOLPYRUVOYLGLUCOSAMINE REDUCTASE"/>
    <property type="match status" value="1"/>
</dbReference>
<evidence type="ECO:0000256" key="14">
    <source>
        <dbReference type="ARBA" id="ARBA00022984"/>
    </source>
</evidence>
<dbReference type="EC" id="1.3.1.98" evidence="6 20"/>
<dbReference type="HAMAP" id="MF_00037">
    <property type="entry name" value="MurB"/>
    <property type="match status" value="1"/>
</dbReference>
<comment type="similarity">
    <text evidence="5 20">Belongs to the MurB family.</text>
</comment>
<dbReference type="GO" id="GO:0071555">
    <property type="term" value="P:cell wall organization"/>
    <property type="evidence" value="ECO:0007669"/>
    <property type="project" value="UniProtKB-KW"/>
</dbReference>
<evidence type="ECO:0000256" key="5">
    <source>
        <dbReference type="ARBA" id="ARBA00010485"/>
    </source>
</evidence>
<comment type="catalytic activity">
    <reaction evidence="19 20">
        <text>UDP-N-acetyl-alpha-D-muramate + NADP(+) = UDP-N-acetyl-3-O-(1-carboxyvinyl)-alpha-D-glucosamine + NADPH + H(+)</text>
        <dbReference type="Rhea" id="RHEA:12248"/>
        <dbReference type="ChEBI" id="CHEBI:15378"/>
        <dbReference type="ChEBI" id="CHEBI:57783"/>
        <dbReference type="ChEBI" id="CHEBI:58349"/>
        <dbReference type="ChEBI" id="CHEBI:68483"/>
        <dbReference type="ChEBI" id="CHEBI:70757"/>
        <dbReference type="EC" id="1.3.1.98"/>
    </reaction>
</comment>
<evidence type="ECO:0000256" key="18">
    <source>
        <dbReference type="ARBA" id="ARBA00031026"/>
    </source>
</evidence>
<evidence type="ECO:0000256" key="1">
    <source>
        <dbReference type="ARBA" id="ARBA00001974"/>
    </source>
</evidence>
<evidence type="ECO:0000256" key="13">
    <source>
        <dbReference type="ARBA" id="ARBA00022960"/>
    </source>
</evidence>
<evidence type="ECO:0000256" key="3">
    <source>
        <dbReference type="ARBA" id="ARBA00004496"/>
    </source>
</evidence>
<evidence type="ECO:0000313" key="23">
    <source>
        <dbReference type="Proteomes" id="UP000548632"/>
    </source>
</evidence>
<keyword evidence="23" id="KW-1185">Reference proteome</keyword>
<feature type="active site" description="Proton donor" evidence="20">
    <location>
        <position position="227"/>
    </location>
</feature>
<dbReference type="InterPro" id="IPR011601">
    <property type="entry name" value="MurB_C"/>
</dbReference>
<evidence type="ECO:0000256" key="15">
    <source>
        <dbReference type="ARBA" id="ARBA00023002"/>
    </source>
</evidence>
<dbReference type="PANTHER" id="PTHR21071">
    <property type="entry name" value="UDP-N-ACETYLENOLPYRUVOYLGLUCOSAMINE REDUCTASE"/>
    <property type="match status" value="1"/>
</dbReference>
<dbReference type="InterPro" id="IPR006094">
    <property type="entry name" value="Oxid_FAD_bind_N"/>
</dbReference>
<dbReference type="RefSeq" id="WP_182583788.1">
    <property type="nucleotide sequence ID" value="NZ_JABVCQ010000014.1"/>
</dbReference>
<keyword evidence="16 20" id="KW-0131">Cell cycle</keyword>
<dbReference type="InterPro" id="IPR016169">
    <property type="entry name" value="FAD-bd_PCMH_sub2"/>
</dbReference>
<dbReference type="SUPFAM" id="SSF56194">
    <property type="entry name" value="Uridine diphospho-N-Acetylenolpyruvylglucosamine reductase, MurB, C-terminal domain"/>
    <property type="match status" value="1"/>
</dbReference>
<evidence type="ECO:0000256" key="9">
    <source>
        <dbReference type="ARBA" id="ARBA00022618"/>
    </source>
</evidence>
<keyword evidence="13 20" id="KW-0133">Cell shape</keyword>
<dbReference type="InterPro" id="IPR016167">
    <property type="entry name" value="FAD-bd_PCMH_sub1"/>
</dbReference>
<dbReference type="AlphaFoldDB" id="A0A839HBU4"/>
<dbReference type="SUPFAM" id="SSF56176">
    <property type="entry name" value="FAD-binding/transporter-associated domain-like"/>
    <property type="match status" value="1"/>
</dbReference>
<feature type="domain" description="FAD-binding PCMH-type" evidence="21">
    <location>
        <begin position="28"/>
        <end position="198"/>
    </location>
</feature>
<comment type="function">
    <text evidence="2 20">Cell wall formation.</text>
</comment>
<dbReference type="GO" id="GO:0071949">
    <property type="term" value="F:FAD binding"/>
    <property type="evidence" value="ECO:0007669"/>
    <property type="project" value="InterPro"/>
</dbReference>
<proteinExistence type="inferred from homology"/>
<dbReference type="Gene3D" id="3.30.43.10">
    <property type="entry name" value="Uridine Diphospho-n-acetylenolpyruvylglucosamine Reductase, domain 2"/>
    <property type="match status" value="1"/>
</dbReference>
<evidence type="ECO:0000256" key="17">
    <source>
        <dbReference type="ARBA" id="ARBA00023316"/>
    </source>
</evidence>